<dbReference type="PANTHER" id="PTHR43433:SF5">
    <property type="entry name" value="AB HYDROLASE-1 DOMAIN-CONTAINING PROTEIN"/>
    <property type="match status" value="1"/>
</dbReference>
<evidence type="ECO:0000256" key="1">
    <source>
        <dbReference type="ARBA" id="ARBA00022801"/>
    </source>
</evidence>
<dbReference type="Proteomes" id="UP001419910">
    <property type="component" value="Unassembled WGS sequence"/>
</dbReference>
<keyword evidence="1 2" id="KW-0378">Hydrolase</keyword>
<feature type="domain" description="AB hydrolase-1" evidence="3">
    <location>
        <begin position="19"/>
        <end position="238"/>
    </location>
</feature>
<dbReference type="EMBL" id="JBDIME010000013">
    <property type="protein sequence ID" value="MEN2790994.1"/>
    <property type="molecule type" value="Genomic_DNA"/>
</dbReference>
<evidence type="ECO:0000313" key="4">
    <source>
        <dbReference type="EMBL" id="MEN2790994.1"/>
    </source>
</evidence>
<dbReference type="SUPFAM" id="SSF53474">
    <property type="entry name" value="alpha/beta-Hydrolases"/>
    <property type="match status" value="1"/>
</dbReference>
<proteinExistence type="inferred from homology"/>
<dbReference type="RefSeq" id="WP_343892898.1">
    <property type="nucleotide sequence ID" value="NZ_BAAAEH010000065.1"/>
</dbReference>
<gene>
    <name evidence="2 4" type="primary">rutD</name>
    <name evidence="4" type="ORF">ABC974_15240</name>
</gene>
<keyword evidence="5" id="KW-1185">Reference proteome</keyword>
<reference evidence="4 5" key="1">
    <citation type="submission" date="2024-05" db="EMBL/GenBank/DDBJ databases">
        <authorList>
            <person name="Liu Q."/>
            <person name="Xin Y.-H."/>
        </authorList>
    </citation>
    <scope>NUCLEOTIDE SEQUENCE [LARGE SCALE GENOMIC DNA]</scope>
    <source>
        <strain evidence="4 5">CGMCC 1.10181</strain>
    </source>
</reference>
<comment type="caution">
    <text evidence="4">The sequence shown here is derived from an EMBL/GenBank/DDBJ whole genome shotgun (WGS) entry which is preliminary data.</text>
</comment>
<sequence>MPSAAGLWYEWHGPADGEVLVLSPGMGGSAGYWAPNLAALSARYRVLLYDHRGTGRSDPLPPGVVSIGSMAEDVRGLLSELGIRRPHFVGHALGGLIGLDLDAQGDVERLVVVNGWAEPDPWFERCFEIRLDLLHKSGPAAYLRAQPAFLYPANWISENIARLDAEAEHQLAHFQPVETLERRVAAARAFRLAGDIGTDILAIIALDDMLVPPNASRKLAERLPGARLAEMKWGGHACNVTDPDTFSRLVLEFLGS</sequence>
<comment type="catalytic activity">
    <reaction evidence="2">
        <text>carbamate + 2 H(+) = NH4(+) + CO2</text>
        <dbReference type="Rhea" id="RHEA:15649"/>
        <dbReference type="ChEBI" id="CHEBI:13941"/>
        <dbReference type="ChEBI" id="CHEBI:15378"/>
        <dbReference type="ChEBI" id="CHEBI:16526"/>
        <dbReference type="ChEBI" id="CHEBI:28938"/>
    </reaction>
</comment>
<evidence type="ECO:0000259" key="3">
    <source>
        <dbReference type="Pfam" id="PF00561"/>
    </source>
</evidence>
<organism evidence="4 5">
    <name type="scientific">Sphingomonas oligophenolica</name>
    <dbReference type="NCBI Taxonomy" id="301154"/>
    <lineage>
        <taxon>Bacteria</taxon>
        <taxon>Pseudomonadati</taxon>
        <taxon>Pseudomonadota</taxon>
        <taxon>Alphaproteobacteria</taxon>
        <taxon>Sphingomonadales</taxon>
        <taxon>Sphingomonadaceae</taxon>
        <taxon>Sphingomonas</taxon>
    </lineage>
</organism>
<dbReference type="InterPro" id="IPR000073">
    <property type="entry name" value="AB_hydrolase_1"/>
</dbReference>
<comment type="similarity">
    <text evidence="2">Belongs to the AB hydrolase superfamily. Hydrolase RutD family.</text>
</comment>
<protein>
    <recommendedName>
        <fullName evidence="2">Putative carbamate hydrolase RutD</fullName>
        <ecNumber evidence="2">3.5.1.-</ecNumber>
    </recommendedName>
    <alternativeName>
        <fullName evidence="2">Aminohydrolase</fullName>
    </alternativeName>
</protein>
<dbReference type="PRINTS" id="PR00111">
    <property type="entry name" value="ABHYDROLASE"/>
</dbReference>
<name>A0ABU9Y5B8_9SPHN</name>
<dbReference type="PANTHER" id="PTHR43433">
    <property type="entry name" value="HYDROLASE, ALPHA/BETA FOLD FAMILY PROTEIN"/>
    <property type="match status" value="1"/>
</dbReference>
<dbReference type="Pfam" id="PF00561">
    <property type="entry name" value="Abhydrolase_1"/>
    <property type="match status" value="1"/>
</dbReference>
<dbReference type="NCBIfam" id="TIGR03611">
    <property type="entry name" value="RutD"/>
    <property type="match status" value="1"/>
</dbReference>
<accession>A0ABU9Y5B8</accession>
<dbReference type="InterPro" id="IPR019913">
    <property type="entry name" value="Pyrimidine_utilisation_RutD"/>
</dbReference>
<evidence type="ECO:0000256" key="2">
    <source>
        <dbReference type="HAMAP-Rule" id="MF_00832"/>
    </source>
</evidence>
<dbReference type="InterPro" id="IPR050471">
    <property type="entry name" value="AB_hydrolase"/>
</dbReference>
<dbReference type="HAMAP" id="MF_00832">
    <property type="entry name" value="RutD"/>
    <property type="match status" value="1"/>
</dbReference>
<comment type="function">
    <text evidence="2">Involved in pyrimidine catabolism. May facilitate the hydrolysis of carbamate, a reaction that can also occur spontaneously.</text>
</comment>
<dbReference type="Gene3D" id="3.40.50.1820">
    <property type="entry name" value="alpha/beta hydrolase"/>
    <property type="match status" value="1"/>
</dbReference>
<dbReference type="InterPro" id="IPR029058">
    <property type="entry name" value="AB_hydrolase_fold"/>
</dbReference>
<evidence type="ECO:0000313" key="5">
    <source>
        <dbReference type="Proteomes" id="UP001419910"/>
    </source>
</evidence>
<dbReference type="EC" id="3.5.1.-" evidence="2"/>